<dbReference type="EMBL" id="MU004230">
    <property type="protein sequence ID" value="KAF2674190.1"/>
    <property type="molecule type" value="Genomic_DNA"/>
</dbReference>
<gene>
    <name evidence="2" type="ORF">BT63DRAFT_419496</name>
</gene>
<feature type="transmembrane region" description="Helical" evidence="1">
    <location>
        <begin position="263"/>
        <end position="285"/>
    </location>
</feature>
<keyword evidence="1" id="KW-0812">Transmembrane</keyword>
<dbReference type="GO" id="GO:0015098">
    <property type="term" value="F:molybdate ion transmembrane transporter activity"/>
    <property type="evidence" value="ECO:0007669"/>
    <property type="project" value="InterPro"/>
</dbReference>
<dbReference type="PANTHER" id="PTHR31970">
    <property type="match status" value="1"/>
</dbReference>
<protein>
    <recommendedName>
        <fullName evidence="4">Sulfate transporter</fullName>
    </recommendedName>
</protein>
<dbReference type="InterPro" id="IPR031563">
    <property type="entry name" value="MOT1/MOT2"/>
</dbReference>
<keyword evidence="1" id="KW-1133">Transmembrane helix</keyword>
<feature type="transmembrane region" description="Helical" evidence="1">
    <location>
        <begin position="160"/>
        <end position="177"/>
    </location>
</feature>
<dbReference type="PANTHER" id="PTHR31970:SF9">
    <property type="entry name" value="MOLYBDATE TRANSPORTER 2"/>
    <property type="match status" value="1"/>
</dbReference>
<feature type="transmembrane region" description="Helical" evidence="1">
    <location>
        <begin position="306"/>
        <end position="325"/>
    </location>
</feature>
<feature type="transmembrane region" description="Helical" evidence="1">
    <location>
        <begin position="184"/>
        <end position="201"/>
    </location>
</feature>
<dbReference type="AlphaFoldDB" id="A0A6A6UQZ3"/>
<feature type="transmembrane region" description="Helical" evidence="1">
    <location>
        <begin position="382"/>
        <end position="411"/>
    </location>
</feature>
<feature type="transmembrane region" description="Helical" evidence="1">
    <location>
        <begin position="55"/>
        <end position="75"/>
    </location>
</feature>
<feature type="transmembrane region" description="Helical" evidence="1">
    <location>
        <begin position="29"/>
        <end position="49"/>
    </location>
</feature>
<evidence type="ECO:0000313" key="3">
    <source>
        <dbReference type="Proteomes" id="UP000799302"/>
    </source>
</evidence>
<dbReference type="Pfam" id="PF16983">
    <property type="entry name" value="MFS_MOT1"/>
    <property type="match status" value="2"/>
</dbReference>
<proteinExistence type="predicted"/>
<evidence type="ECO:0008006" key="4">
    <source>
        <dbReference type="Google" id="ProtNLM"/>
    </source>
</evidence>
<name>A0A6A6UQZ3_9PEZI</name>
<organism evidence="2 3">
    <name type="scientific">Microthyrium microscopicum</name>
    <dbReference type="NCBI Taxonomy" id="703497"/>
    <lineage>
        <taxon>Eukaryota</taxon>
        <taxon>Fungi</taxon>
        <taxon>Dikarya</taxon>
        <taxon>Ascomycota</taxon>
        <taxon>Pezizomycotina</taxon>
        <taxon>Dothideomycetes</taxon>
        <taxon>Dothideomycetes incertae sedis</taxon>
        <taxon>Microthyriales</taxon>
        <taxon>Microthyriaceae</taxon>
        <taxon>Microthyrium</taxon>
    </lineage>
</organism>
<feature type="transmembrane region" description="Helical" evidence="1">
    <location>
        <begin position="96"/>
        <end position="115"/>
    </location>
</feature>
<dbReference type="Proteomes" id="UP000799302">
    <property type="component" value="Unassembled WGS sequence"/>
</dbReference>
<dbReference type="OrthoDB" id="5402974at2759"/>
<keyword evidence="3" id="KW-1185">Reference proteome</keyword>
<reference evidence="2" key="1">
    <citation type="journal article" date="2020" name="Stud. Mycol.">
        <title>101 Dothideomycetes genomes: a test case for predicting lifestyles and emergence of pathogens.</title>
        <authorList>
            <person name="Haridas S."/>
            <person name="Albert R."/>
            <person name="Binder M."/>
            <person name="Bloem J."/>
            <person name="Labutti K."/>
            <person name="Salamov A."/>
            <person name="Andreopoulos B."/>
            <person name="Baker S."/>
            <person name="Barry K."/>
            <person name="Bills G."/>
            <person name="Bluhm B."/>
            <person name="Cannon C."/>
            <person name="Castanera R."/>
            <person name="Culley D."/>
            <person name="Daum C."/>
            <person name="Ezra D."/>
            <person name="Gonzalez J."/>
            <person name="Henrissat B."/>
            <person name="Kuo A."/>
            <person name="Liang C."/>
            <person name="Lipzen A."/>
            <person name="Lutzoni F."/>
            <person name="Magnuson J."/>
            <person name="Mondo S."/>
            <person name="Nolan M."/>
            <person name="Ohm R."/>
            <person name="Pangilinan J."/>
            <person name="Park H.-J."/>
            <person name="Ramirez L."/>
            <person name="Alfaro M."/>
            <person name="Sun H."/>
            <person name="Tritt A."/>
            <person name="Yoshinaga Y."/>
            <person name="Zwiers L.-H."/>
            <person name="Turgeon B."/>
            <person name="Goodwin S."/>
            <person name="Spatafora J."/>
            <person name="Crous P."/>
            <person name="Grigoriev I."/>
        </authorList>
    </citation>
    <scope>NUCLEOTIDE SEQUENCE</scope>
    <source>
        <strain evidence="2">CBS 115976</strain>
    </source>
</reference>
<accession>A0A6A6UQZ3</accession>
<keyword evidence="1" id="KW-0472">Membrane</keyword>
<evidence type="ECO:0000313" key="2">
    <source>
        <dbReference type="EMBL" id="KAF2674190.1"/>
    </source>
</evidence>
<evidence type="ECO:0000256" key="1">
    <source>
        <dbReference type="SAM" id="Phobius"/>
    </source>
</evidence>
<sequence>MPLKAHLSRVSRRNVQTFKVNPLSEISGSLGDLGTLLPIFIALALNGSIAVSSTLVFTGLANIATGLLFGLPIPVQPMKAIAAVAIDQHFSIQETAVAGLIVSVVIFLLSISGTLDLLNQYIPLPVVRGIQVGAGLQLIITAGTSLLKPLGWVRPSWADNHLWTLFAFVFLLLCTAYSKRHIPYALIITLLGVLFAILSPRDHYHSHTHPSLWNPQIYVPDLHDFKAALPAAIGQIPLTTLNSILATSHLSKHLFSEEPAPSLAHLGLTLSVTNFISFIFGGMPICHGSGGLAAQYHFGARSGASVIFLGLVKLILGLFFANPVVWVVERFPHSLLGIMVIAAGMELAKVAESLNTTALDLEENIDGNSFRMAGDEERKKRFSVMLVTIAGILAFKNDAVGFLAGVLWYIVLYWDKVWSNEGRRSWLGIFRAENTEETPLLDAQ</sequence>